<evidence type="ECO:0000313" key="12">
    <source>
        <dbReference type="Proteomes" id="UP000198688"/>
    </source>
</evidence>
<evidence type="ECO:0000256" key="7">
    <source>
        <dbReference type="ARBA" id="ARBA00023014"/>
    </source>
</evidence>
<dbReference type="NCBIfam" id="TIGR00539">
    <property type="entry name" value="hemN_rel"/>
    <property type="match status" value="1"/>
</dbReference>
<dbReference type="InterPro" id="IPR013785">
    <property type="entry name" value="Aldolase_TIM"/>
</dbReference>
<dbReference type="InterPro" id="IPR034505">
    <property type="entry name" value="Coproporphyrinogen-III_oxidase"/>
</dbReference>
<evidence type="ECO:0000256" key="8">
    <source>
        <dbReference type="ARBA" id="ARBA00023186"/>
    </source>
</evidence>
<dbReference type="SUPFAM" id="SSF102114">
    <property type="entry name" value="Radical SAM enzymes"/>
    <property type="match status" value="1"/>
</dbReference>
<keyword evidence="9" id="KW-0963">Cytoplasm</keyword>
<dbReference type="GO" id="GO:0006779">
    <property type="term" value="P:porphyrin-containing compound biosynthetic process"/>
    <property type="evidence" value="ECO:0007669"/>
    <property type="project" value="InterPro"/>
</dbReference>
<comment type="function">
    <text evidence="9">Probably acts as a heme chaperone, transferring heme to an unknown acceptor. Binds one molecule of heme per monomer, possibly covalently. Binds 1 [4Fe-4S] cluster. The cluster is coordinated with 3 cysteines and an exchangeable S-adenosyl-L-methionine.</text>
</comment>
<evidence type="ECO:0000256" key="3">
    <source>
        <dbReference type="ARBA" id="ARBA00022617"/>
    </source>
</evidence>
<keyword evidence="12" id="KW-1185">Reference proteome</keyword>
<dbReference type="Pfam" id="PF04055">
    <property type="entry name" value="Radical_SAM"/>
    <property type="match status" value="1"/>
</dbReference>
<keyword evidence="6 9" id="KW-0408">Iron</keyword>
<keyword evidence="7 9" id="KW-0411">Iron-sulfur</keyword>
<comment type="subcellular location">
    <subcellularLocation>
        <location evidence="9">Cytoplasm</location>
    </subcellularLocation>
</comment>
<evidence type="ECO:0000256" key="2">
    <source>
        <dbReference type="ARBA" id="ARBA00017228"/>
    </source>
</evidence>
<evidence type="ECO:0000259" key="10">
    <source>
        <dbReference type="PROSITE" id="PS51918"/>
    </source>
</evidence>
<dbReference type="GO" id="GO:0046872">
    <property type="term" value="F:metal ion binding"/>
    <property type="evidence" value="ECO:0007669"/>
    <property type="project" value="UniProtKB-UniRule"/>
</dbReference>
<dbReference type="Proteomes" id="UP000198688">
    <property type="component" value="Chromosome I"/>
</dbReference>
<dbReference type="EMBL" id="LT629758">
    <property type="protein sequence ID" value="SDT67616.1"/>
    <property type="molecule type" value="Genomic_DNA"/>
</dbReference>
<dbReference type="OrthoDB" id="9808022at2"/>
<dbReference type="InterPro" id="IPR058240">
    <property type="entry name" value="rSAM_sf"/>
</dbReference>
<dbReference type="PANTHER" id="PTHR13932:SF5">
    <property type="entry name" value="RADICAL S-ADENOSYL METHIONINE DOMAIN-CONTAINING PROTEIN 1, MITOCHONDRIAL"/>
    <property type="match status" value="1"/>
</dbReference>
<sequence>MAGATVDGEPVPDDGSLPDEATRAVGKNGFAVYVHVPFCASRCGYCDFNTYTATELGGGASREEYADTVLAELALAARVIEPGPVDTVFVGGGTPTLLSTDDLGRILDGIDRTWGLAPGAEVTTEANPESVDPAYLRRLRQAGFTRISLGMQSTAPNVLRILDRKHTAGRAPQAAAEARDAGFEHVNLDLIYGTPGESPDDFAGSLRAVIDAGVDHVSAYALIVEDGTRMAARMRRGELPYPEDDVAADRYLAAEAALTEAGFEWYEVSNWSRGEAGRCRHNLLYWTGADWWGLGPGAHSHVGGVRWWNVKHPSAYAKRLSSGLSPGHARELLSGDDRHMEDVMLRVRLREGIPLDRVDATGAAQALADGLLDSGPYADGRLVLTLRGRLLADAVIRDVL</sequence>
<dbReference type="SFLD" id="SFLDG01065">
    <property type="entry name" value="anaerobic_coproporphyrinogen-I"/>
    <property type="match status" value="2"/>
</dbReference>
<dbReference type="SFLD" id="SFLDF00562">
    <property type="entry name" value="HemN-like__clustered_with_heat"/>
    <property type="match status" value="1"/>
</dbReference>
<dbReference type="InterPro" id="IPR007197">
    <property type="entry name" value="rSAM"/>
</dbReference>
<dbReference type="Gene3D" id="3.20.20.70">
    <property type="entry name" value="Aldolase class I"/>
    <property type="match status" value="1"/>
</dbReference>
<dbReference type="SMART" id="SM00729">
    <property type="entry name" value="Elp3"/>
    <property type="match status" value="1"/>
</dbReference>
<dbReference type="GO" id="GO:0051539">
    <property type="term" value="F:4 iron, 4 sulfur cluster binding"/>
    <property type="evidence" value="ECO:0007669"/>
    <property type="project" value="UniProtKB-UniRule"/>
</dbReference>
<dbReference type="GO" id="GO:0004109">
    <property type="term" value="F:coproporphyrinogen oxidase activity"/>
    <property type="evidence" value="ECO:0007669"/>
    <property type="project" value="InterPro"/>
</dbReference>
<evidence type="ECO:0000256" key="1">
    <source>
        <dbReference type="ARBA" id="ARBA00006100"/>
    </source>
</evidence>
<dbReference type="SFLD" id="SFLDS00029">
    <property type="entry name" value="Radical_SAM"/>
    <property type="match status" value="2"/>
</dbReference>
<feature type="domain" description="Radical SAM core" evidence="10">
    <location>
        <begin position="24"/>
        <end position="264"/>
    </location>
</feature>
<organism evidence="11 12">
    <name type="scientific">Actinoplanes derwentensis</name>
    <dbReference type="NCBI Taxonomy" id="113562"/>
    <lineage>
        <taxon>Bacteria</taxon>
        <taxon>Bacillati</taxon>
        <taxon>Actinomycetota</taxon>
        <taxon>Actinomycetes</taxon>
        <taxon>Micromonosporales</taxon>
        <taxon>Micromonosporaceae</taxon>
        <taxon>Actinoplanes</taxon>
    </lineage>
</organism>
<dbReference type="RefSeq" id="WP_092547341.1">
    <property type="nucleotide sequence ID" value="NZ_BOMJ01000054.1"/>
</dbReference>
<proteinExistence type="inferred from homology"/>
<name>A0A1H2CBY5_9ACTN</name>
<keyword evidence="5 9" id="KW-0479">Metal-binding</keyword>
<dbReference type="AlphaFoldDB" id="A0A1H2CBY5"/>
<dbReference type="PANTHER" id="PTHR13932">
    <property type="entry name" value="COPROPORPHYRINIGEN III OXIDASE"/>
    <property type="match status" value="1"/>
</dbReference>
<dbReference type="CDD" id="cd01335">
    <property type="entry name" value="Radical_SAM"/>
    <property type="match status" value="1"/>
</dbReference>
<dbReference type="SFLD" id="SFLDF00288">
    <property type="entry name" value="HemN-like__clustered_with_nucl"/>
    <property type="match status" value="1"/>
</dbReference>
<dbReference type="SFLD" id="SFLDG01082">
    <property type="entry name" value="B12-binding_domain_containing"/>
    <property type="match status" value="1"/>
</dbReference>
<reference evidence="11 12" key="1">
    <citation type="submission" date="2016-10" db="EMBL/GenBank/DDBJ databases">
        <authorList>
            <person name="de Groot N.N."/>
        </authorList>
    </citation>
    <scope>NUCLEOTIDE SEQUENCE [LARGE SCALE GENOMIC DNA]</scope>
    <source>
        <strain evidence="11 12">DSM 43941</strain>
    </source>
</reference>
<accession>A0A1H2CBY5</accession>
<protein>
    <recommendedName>
        <fullName evidence="2 9">Heme chaperone HemW</fullName>
    </recommendedName>
</protein>
<evidence type="ECO:0000256" key="4">
    <source>
        <dbReference type="ARBA" id="ARBA00022691"/>
    </source>
</evidence>
<keyword evidence="4 9" id="KW-0949">S-adenosyl-L-methionine</keyword>
<gene>
    <name evidence="11" type="ORF">SAMN04489716_5500</name>
</gene>
<evidence type="ECO:0000313" key="11">
    <source>
        <dbReference type="EMBL" id="SDT67616.1"/>
    </source>
</evidence>
<evidence type="ECO:0000256" key="5">
    <source>
        <dbReference type="ARBA" id="ARBA00022723"/>
    </source>
</evidence>
<keyword evidence="9" id="KW-0004">4Fe-4S</keyword>
<dbReference type="STRING" id="113562.SAMN04489716_5500"/>
<dbReference type="InterPro" id="IPR006638">
    <property type="entry name" value="Elp3/MiaA/NifB-like_rSAM"/>
</dbReference>
<dbReference type="InterPro" id="IPR004559">
    <property type="entry name" value="HemW-like"/>
</dbReference>
<dbReference type="PROSITE" id="PS51918">
    <property type="entry name" value="RADICAL_SAM"/>
    <property type="match status" value="1"/>
</dbReference>
<evidence type="ECO:0000256" key="6">
    <source>
        <dbReference type="ARBA" id="ARBA00023004"/>
    </source>
</evidence>
<evidence type="ECO:0000256" key="9">
    <source>
        <dbReference type="RuleBase" id="RU364116"/>
    </source>
</evidence>
<dbReference type="GO" id="GO:0005737">
    <property type="term" value="C:cytoplasm"/>
    <property type="evidence" value="ECO:0007669"/>
    <property type="project" value="UniProtKB-SubCell"/>
</dbReference>
<keyword evidence="3 9" id="KW-0349">Heme</keyword>
<comment type="similarity">
    <text evidence="1">Belongs to the anaerobic coproporphyrinogen-III oxidase family. HemW subfamily.</text>
</comment>
<keyword evidence="8 9" id="KW-0143">Chaperone</keyword>